<feature type="region of interest" description="Disordered" evidence="1">
    <location>
        <begin position="140"/>
        <end position="255"/>
    </location>
</feature>
<proteinExistence type="predicted"/>
<comment type="caution">
    <text evidence="2">The sequence shown here is derived from an EMBL/GenBank/DDBJ whole genome shotgun (WGS) entry which is preliminary data.</text>
</comment>
<accession>A0A8S1H8H3</accession>
<feature type="compositionally biased region" description="Polar residues" evidence="1">
    <location>
        <begin position="150"/>
        <end position="160"/>
    </location>
</feature>
<name>A0A8S1H8H3_9PELO</name>
<evidence type="ECO:0000313" key="3">
    <source>
        <dbReference type="Proteomes" id="UP000835052"/>
    </source>
</evidence>
<sequence>MLTLPLMHVNAIMAKEKKLAARRFWKVQQGKKLEPKDDFGIPPVQKTFITGDEIYRKAREKIMPEDVQEALQKYEEVRMSIVKSGKFDPPKNANPISDTRQRNRELMAAMKCASRKTVKPGAPFYKDPSMLLDNRKLIKGSNEGELPKGSETQSQDQTKPSVPASKDKGPAPQINREPAGTEAVPKKAAPAKNHSKKPPSQETTSKGSVGKSTIKLTKNKAAAEAPSQAAGFTEKPLPPPRVKEPEVDPKYPGQIPKEVKPRSLCKPMWIDTTSCAKIAEQFSGEPDELIHTFTALSMISDKFEEVIKAHTIASSVIRKMIEGSVLATRGAVFETTILRDRENDLRVPLVRGCPCKDDGNKGYNVQDFLMELKALRHEGGEGDKTLYALLESAERLRAQKLGMAGKNYTYYWNKKTTTVEAVLPGETYERAMIRKAEEMDNLARITELYKIRKFRLRANRKATRSVKKAKMCHQLKKVDTKKPKDDKMVVDNQQKKEWRNEAKKNEKEKETNEQEKEENKKE</sequence>
<dbReference type="EMBL" id="CAJGYM010000011">
    <property type="protein sequence ID" value="CAD6189470.1"/>
    <property type="molecule type" value="Genomic_DNA"/>
</dbReference>
<reference evidence="2" key="1">
    <citation type="submission" date="2020-10" db="EMBL/GenBank/DDBJ databases">
        <authorList>
            <person name="Kikuchi T."/>
        </authorList>
    </citation>
    <scope>NUCLEOTIDE SEQUENCE</scope>
    <source>
        <strain evidence="2">NKZ352</strain>
    </source>
</reference>
<organism evidence="2 3">
    <name type="scientific">Caenorhabditis auriculariae</name>
    <dbReference type="NCBI Taxonomy" id="2777116"/>
    <lineage>
        <taxon>Eukaryota</taxon>
        <taxon>Metazoa</taxon>
        <taxon>Ecdysozoa</taxon>
        <taxon>Nematoda</taxon>
        <taxon>Chromadorea</taxon>
        <taxon>Rhabditida</taxon>
        <taxon>Rhabditina</taxon>
        <taxon>Rhabditomorpha</taxon>
        <taxon>Rhabditoidea</taxon>
        <taxon>Rhabditidae</taxon>
        <taxon>Peloderinae</taxon>
        <taxon>Caenorhabditis</taxon>
    </lineage>
</organism>
<feature type="compositionally biased region" description="Basic and acidic residues" evidence="1">
    <location>
        <begin position="476"/>
        <end position="522"/>
    </location>
</feature>
<evidence type="ECO:0000256" key="1">
    <source>
        <dbReference type="SAM" id="MobiDB-lite"/>
    </source>
</evidence>
<keyword evidence="3" id="KW-1185">Reference proteome</keyword>
<protein>
    <submittedName>
        <fullName evidence="2">Uncharacterized protein</fullName>
    </submittedName>
</protein>
<gene>
    <name evidence="2" type="ORF">CAUJ_LOCUS5389</name>
</gene>
<feature type="compositionally biased region" description="Polar residues" evidence="1">
    <location>
        <begin position="198"/>
        <end position="216"/>
    </location>
</feature>
<dbReference type="AlphaFoldDB" id="A0A8S1H8H3"/>
<dbReference type="Proteomes" id="UP000835052">
    <property type="component" value="Unassembled WGS sequence"/>
</dbReference>
<evidence type="ECO:0000313" key="2">
    <source>
        <dbReference type="EMBL" id="CAD6189470.1"/>
    </source>
</evidence>
<feature type="region of interest" description="Disordered" evidence="1">
    <location>
        <begin position="462"/>
        <end position="522"/>
    </location>
</feature>
<feature type="compositionally biased region" description="Basic residues" evidence="1">
    <location>
        <begin position="462"/>
        <end position="475"/>
    </location>
</feature>